<sequence>MESTSSCGSDSALKKGPVIRVNPNDFMQPCADGRFWHIDFARIVAVAFVAVDHGKQAFGVWNNLFAMNWVLQILCIVSGMSFTMSKVSLWRYEVRLFGYFVIGVATNWAAWVATGQDWRHNAPNVVFQLMFIIAMMLYSAILAPLKPFLWKARLCGLRGGKPTSPWTIGVMLGSIMIVTLIFCNLANVTATMIAPSLDFLSRSSDFLKFWGVPLTVEETVVYLRESSLFFVTPICSALIVMVFPLFLKETSWLTWFVLFNVYWSRLVFYRSAAERLFHCFDLFFIGMVCSYTGIKGRETMGKYVARYWFIVPLLCGAIWWPGSFGRFDEMPLRSFDARARMTVIEIILVMTFLLAGERFVDRKIFTEDNMGFMNTWSLLAYVTHKAIHITIVSPLSWVLIFLVLPIVCWFGSRKQMPSENPCVDAKS</sequence>
<feature type="transmembrane region" description="Helical" evidence="1">
    <location>
        <begin position="276"/>
        <end position="294"/>
    </location>
</feature>
<keyword evidence="1" id="KW-1133">Transmembrane helix</keyword>
<feature type="transmembrane region" description="Helical" evidence="1">
    <location>
        <begin position="252"/>
        <end position="269"/>
    </location>
</feature>
<feature type="transmembrane region" description="Helical" evidence="1">
    <location>
        <begin position="306"/>
        <end position="325"/>
    </location>
</feature>
<feature type="transmembrane region" description="Helical" evidence="1">
    <location>
        <begin position="96"/>
        <end position="113"/>
    </location>
</feature>
<feature type="transmembrane region" description="Helical" evidence="1">
    <location>
        <begin position="125"/>
        <end position="145"/>
    </location>
</feature>
<reference evidence="2" key="1">
    <citation type="submission" date="2021-01" db="EMBL/GenBank/DDBJ databases">
        <authorList>
            <person name="Corre E."/>
            <person name="Pelletier E."/>
            <person name="Niang G."/>
            <person name="Scheremetjew M."/>
            <person name="Finn R."/>
            <person name="Kale V."/>
            <person name="Holt S."/>
            <person name="Cochrane G."/>
            <person name="Meng A."/>
            <person name="Brown T."/>
            <person name="Cohen L."/>
        </authorList>
    </citation>
    <scope>NUCLEOTIDE SEQUENCE</scope>
</reference>
<accession>A0A7S0ZTK6</accession>
<protein>
    <recommendedName>
        <fullName evidence="3">Acyltransferase 3 domain-containing protein</fullName>
    </recommendedName>
</protein>
<feature type="transmembrane region" description="Helical" evidence="1">
    <location>
        <begin position="166"/>
        <end position="194"/>
    </location>
</feature>
<dbReference type="AlphaFoldDB" id="A0A7S0ZTK6"/>
<organism evidence="2">
    <name type="scientific">Noctiluca scintillans</name>
    <name type="common">Sea sparkle</name>
    <name type="synonym">Red tide dinoflagellate</name>
    <dbReference type="NCBI Taxonomy" id="2966"/>
    <lineage>
        <taxon>Eukaryota</taxon>
        <taxon>Sar</taxon>
        <taxon>Alveolata</taxon>
        <taxon>Dinophyceae</taxon>
        <taxon>Noctilucales</taxon>
        <taxon>Noctilucaceae</taxon>
        <taxon>Noctiluca</taxon>
    </lineage>
</organism>
<dbReference type="EMBL" id="HBFQ01009254">
    <property type="protein sequence ID" value="CAD8832148.1"/>
    <property type="molecule type" value="Transcribed_RNA"/>
</dbReference>
<name>A0A7S0ZTK6_NOCSC</name>
<evidence type="ECO:0000256" key="1">
    <source>
        <dbReference type="SAM" id="Phobius"/>
    </source>
</evidence>
<gene>
    <name evidence="2" type="ORF">NSCI0253_LOCUS6495</name>
</gene>
<evidence type="ECO:0008006" key="3">
    <source>
        <dbReference type="Google" id="ProtNLM"/>
    </source>
</evidence>
<evidence type="ECO:0000313" key="2">
    <source>
        <dbReference type="EMBL" id="CAD8832148.1"/>
    </source>
</evidence>
<keyword evidence="1" id="KW-0812">Transmembrane</keyword>
<proteinExistence type="predicted"/>
<feature type="transmembrane region" description="Helical" evidence="1">
    <location>
        <begin position="386"/>
        <end position="410"/>
    </location>
</feature>
<feature type="transmembrane region" description="Helical" evidence="1">
    <location>
        <begin position="64"/>
        <end position="84"/>
    </location>
</feature>
<keyword evidence="1" id="KW-0472">Membrane</keyword>
<feature type="transmembrane region" description="Helical" evidence="1">
    <location>
        <begin position="337"/>
        <end position="355"/>
    </location>
</feature>
<feature type="transmembrane region" description="Helical" evidence="1">
    <location>
        <begin position="228"/>
        <end position="246"/>
    </location>
</feature>